<sequence>MVLALLSCLLCSAQEGCLDSSEKNKLLKVFFHHPYVSKEYVHAELPERVPLTFYRSQYFTDEFDLELFGKPIVLADSKEKPDLIDLKILRVDCDSTSYTISVYFKAENAEVTARLFPDDSCVYRVDFLKEVEY</sequence>
<proteinExistence type="predicted"/>
<evidence type="ECO:0000313" key="2">
    <source>
        <dbReference type="Proteomes" id="UP000239800"/>
    </source>
</evidence>
<gene>
    <name evidence="1" type="ORF">BST85_11100</name>
</gene>
<organism evidence="1 2">
    <name type="scientific">Aureitalea marina</name>
    <dbReference type="NCBI Taxonomy" id="930804"/>
    <lineage>
        <taxon>Bacteria</taxon>
        <taxon>Pseudomonadati</taxon>
        <taxon>Bacteroidota</taxon>
        <taxon>Flavobacteriia</taxon>
        <taxon>Flavobacteriales</taxon>
        <taxon>Flavobacteriaceae</taxon>
        <taxon>Aureitalea</taxon>
    </lineage>
</organism>
<reference evidence="1 2" key="1">
    <citation type="submission" date="2016-11" db="EMBL/GenBank/DDBJ databases">
        <title>Trade-off between light-utilization and light-protection in marine flavobacteria.</title>
        <authorList>
            <person name="Kumagai Y."/>
        </authorList>
    </citation>
    <scope>NUCLEOTIDE SEQUENCE [LARGE SCALE GENOMIC DNA]</scope>
    <source>
        <strain evidence="1 2">NBRC 107741</strain>
    </source>
</reference>
<dbReference type="Proteomes" id="UP000239800">
    <property type="component" value="Unassembled WGS sequence"/>
</dbReference>
<keyword evidence="2" id="KW-1185">Reference proteome</keyword>
<dbReference type="AlphaFoldDB" id="A0A2S7KS38"/>
<name>A0A2S7KS38_9FLAO</name>
<comment type="caution">
    <text evidence="1">The sequence shown here is derived from an EMBL/GenBank/DDBJ whole genome shotgun (WGS) entry which is preliminary data.</text>
</comment>
<evidence type="ECO:0000313" key="1">
    <source>
        <dbReference type="EMBL" id="PQB05373.1"/>
    </source>
</evidence>
<protein>
    <submittedName>
        <fullName evidence="1">Uncharacterized protein</fullName>
    </submittedName>
</protein>
<accession>A0A2S7KS38</accession>
<dbReference type="EMBL" id="MQUB01000001">
    <property type="protein sequence ID" value="PQB05373.1"/>
    <property type="molecule type" value="Genomic_DNA"/>
</dbReference>